<dbReference type="InterPro" id="IPR008928">
    <property type="entry name" value="6-hairpin_glycosidase_sf"/>
</dbReference>
<keyword evidence="1" id="KW-0732">Signal</keyword>
<keyword evidence="6" id="KW-1185">Reference proteome</keyword>
<feature type="domain" description="Non-reducing end beta-L-arabinofuranosidase-like GH127 C-terminal" evidence="4">
    <location>
        <begin position="560"/>
        <end position="666"/>
    </location>
</feature>
<dbReference type="GO" id="GO:0005975">
    <property type="term" value="P:carbohydrate metabolic process"/>
    <property type="evidence" value="ECO:0007669"/>
    <property type="project" value="InterPro"/>
</dbReference>
<dbReference type="GO" id="GO:0016787">
    <property type="term" value="F:hydrolase activity"/>
    <property type="evidence" value="ECO:0007669"/>
    <property type="project" value="UniProtKB-KW"/>
</dbReference>
<proteinExistence type="predicted"/>
<feature type="chain" id="PRO_5042908338" evidence="1">
    <location>
        <begin position="27"/>
        <end position="678"/>
    </location>
</feature>
<dbReference type="InterPro" id="IPR012878">
    <property type="entry name" value="Beta-AFase-like_GH127_cat"/>
</dbReference>
<dbReference type="InterPro" id="IPR049049">
    <property type="entry name" value="Beta-AFase-like_GH127_C"/>
</dbReference>
<protein>
    <submittedName>
        <fullName evidence="5">Glycoside hydrolase family 127 protein</fullName>
    </submittedName>
</protein>
<feature type="domain" description="Non-reducing end beta-L-arabinofuranosidase-like GH127 catalytic" evidence="2">
    <location>
        <begin position="40"/>
        <end position="436"/>
    </location>
</feature>
<dbReference type="Gene3D" id="1.50.10.20">
    <property type="match status" value="1"/>
</dbReference>
<evidence type="ECO:0000259" key="3">
    <source>
        <dbReference type="Pfam" id="PF20736"/>
    </source>
</evidence>
<dbReference type="Proteomes" id="UP001319200">
    <property type="component" value="Unassembled WGS sequence"/>
</dbReference>
<feature type="domain" description="Non-reducing end beta-L-arabinofuranosidase-like GH127 middle" evidence="3">
    <location>
        <begin position="447"/>
        <end position="558"/>
    </location>
</feature>
<organism evidence="5 6">
    <name type="scientific">Chryseosolibacter histidini</name>
    <dbReference type="NCBI Taxonomy" id="2782349"/>
    <lineage>
        <taxon>Bacteria</taxon>
        <taxon>Pseudomonadati</taxon>
        <taxon>Bacteroidota</taxon>
        <taxon>Cytophagia</taxon>
        <taxon>Cytophagales</taxon>
        <taxon>Chryseotaleaceae</taxon>
        <taxon>Chryseosolibacter</taxon>
    </lineage>
</organism>
<evidence type="ECO:0000259" key="2">
    <source>
        <dbReference type="Pfam" id="PF07944"/>
    </source>
</evidence>
<dbReference type="EMBL" id="JAHESF010000010">
    <property type="protein sequence ID" value="MBT1697608.1"/>
    <property type="molecule type" value="Genomic_DNA"/>
</dbReference>
<dbReference type="PANTHER" id="PTHR43465:SF2">
    <property type="entry name" value="DUF1680 DOMAIN PROTEIN (AFU_ORTHOLOGUE AFUA_1G08910)"/>
    <property type="match status" value="1"/>
</dbReference>
<dbReference type="SUPFAM" id="SSF48208">
    <property type="entry name" value="Six-hairpin glycosidases"/>
    <property type="match status" value="1"/>
</dbReference>
<dbReference type="InterPro" id="IPR049046">
    <property type="entry name" value="Beta-AFase-like_GH127_middle"/>
</dbReference>
<evidence type="ECO:0000256" key="1">
    <source>
        <dbReference type="SAM" id="SignalP"/>
    </source>
</evidence>
<comment type="caution">
    <text evidence="5">The sequence shown here is derived from an EMBL/GenBank/DDBJ whole genome shotgun (WGS) entry which is preliminary data.</text>
</comment>
<dbReference type="InterPro" id="IPR049174">
    <property type="entry name" value="Beta-AFase-like"/>
</dbReference>
<feature type="signal peptide" evidence="1">
    <location>
        <begin position="1"/>
        <end position="26"/>
    </location>
</feature>
<accession>A0AAP2DJN6</accession>
<keyword evidence="5" id="KW-0378">Hydrolase</keyword>
<dbReference type="RefSeq" id="WP_254163480.1">
    <property type="nucleotide sequence ID" value="NZ_JAHESF010000010.1"/>
</dbReference>
<name>A0AAP2DJN6_9BACT</name>
<gene>
    <name evidence="5" type="ORF">KK083_12020</name>
</gene>
<dbReference type="Pfam" id="PF07944">
    <property type="entry name" value="Beta-AFase-like_GH127_cat"/>
    <property type="match status" value="1"/>
</dbReference>
<dbReference type="AlphaFoldDB" id="A0AAP2DJN6"/>
<evidence type="ECO:0000313" key="5">
    <source>
        <dbReference type="EMBL" id="MBT1697608.1"/>
    </source>
</evidence>
<reference evidence="5 6" key="1">
    <citation type="submission" date="2021-05" db="EMBL/GenBank/DDBJ databases">
        <title>A Polyphasic approach of four new species of the genus Ohtaekwangia: Ohtaekwangia histidinii sp. nov., Ohtaekwangia cretensis sp. nov., Ohtaekwangia indiensis sp. nov., Ohtaekwangia reichenbachii sp. nov. from diverse environment.</title>
        <authorList>
            <person name="Octaviana S."/>
        </authorList>
    </citation>
    <scope>NUCLEOTIDE SEQUENCE [LARGE SCALE GENOMIC DNA]</scope>
    <source>
        <strain evidence="5 6">PWU4</strain>
    </source>
</reference>
<dbReference type="PANTHER" id="PTHR43465">
    <property type="entry name" value="DUF1680 DOMAIN PROTEIN (AFU_ORTHOLOGUE AFUA_1G08910)"/>
    <property type="match status" value="1"/>
</dbReference>
<dbReference type="Pfam" id="PF20736">
    <property type="entry name" value="Glyco_hydro127M"/>
    <property type="match status" value="1"/>
</dbReference>
<evidence type="ECO:0000313" key="6">
    <source>
        <dbReference type="Proteomes" id="UP001319200"/>
    </source>
</evidence>
<dbReference type="Pfam" id="PF20737">
    <property type="entry name" value="Glyco_hydro127C"/>
    <property type="match status" value="1"/>
</dbReference>
<sequence length="678" mass="75803">MKPNIAETWKHLFYLCSLLSAATVQAQHRDYPIQAVPFTNVKLNDGFWMPRIRINHTVTIPASFERCESTGRVKNFEMAAARSGKFCTVYPFDDTDIYKTIEGASFSLSLYPDKALESYIDTLIIKISNAQEPDGYLYTARTINPAEPHRWAGKERWEKERELSHELYNSGHLYEAAAAHYQATGKRSLLDIALKNADLVCAVFGPDKKHVAPGHEVIEMGLVKLYRITGAQKYLETAKYFIDERGHYSGYDATSKDPWKNGAYWQDHKPVVAQDEAIGHAVRAGYLYAAMADVAALTGDAAYLKAIDGIWDNVVSKKIYVQGGIGAIGDGERFGDNYQLPNATAYNETCAAIANVYWNYRMFMLHGHSRYMDILERSLYNGLISGVGLDGKSFFYTNAMEITKGEGHKDREVERSGWFPCSCCPTNVTRLIPSIGGYVYGKKDNDLFVNLFISSNATLQINKRDVSIIQENNYPWNGNLLFRIDPSAATPFALKLRIPGWAANEAVPSDLYRFAAPLQKKVEVKVNGKAVAYTVNNGYATISRTWKKGDVVEMVLPMEVRKIVANPEVKDDLGRMALQRGPLVYCAEWPDNNGMVSNIIVPADASFTTEARPDLLNGITILKTEASAVIIDSASNTVSTQRQPFTAIPYYAWAHRGKGEMMIWLPTSVKQVTLISRE</sequence>
<evidence type="ECO:0000259" key="4">
    <source>
        <dbReference type="Pfam" id="PF20737"/>
    </source>
</evidence>